<evidence type="ECO:0000256" key="2">
    <source>
        <dbReference type="ARBA" id="ARBA00022692"/>
    </source>
</evidence>
<keyword evidence="4 7" id="KW-1133">Transmembrane helix</keyword>
<proteinExistence type="predicted"/>
<name>A0A3E5E7L6_9BACT</name>
<dbReference type="InterPro" id="IPR050932">
    <property type="entry name" value="TM2D1-3-like"/>
</dbReference>
<evidence type="ECO:0000259" key="8">
    <source>
        <dbReference type="Pfam" id="PF05154"/>
    </source>
</evidence>
<keyword evidence="6" id="KW-0325">Glycoprotein</keyword>
<gene>
    <name evidence="9" type="ORF">DWY11_01780</name>
</gene>
<dbReference type="Proteomes" id="UP000283872">
    <property type="component" value="Unassembled WGS sequence"/>
</dbReference>
<dbReference type="PANTHER" id="PTHR21016">
    <property type="entry name" value="BETA-AMYLOID BINDING PROTEIN-RELATED"/>
    <property type="match status" value="1"/>
</dbReference>
<dbReference type="RefSeq" id="WP_117586584.1">
    <property type="nucleotide sequence ID" value="NZ_QRVA01000002.1"/>
</dbReference>
<feature type="transmembrane region" description="Helical" evidence="7">
    <location>
        <begin position="74"/>
        <end position="96"/>
    </location>
</feature>
<keyword evidence="5 7" id="KW-0472">Membrane</keyword>
<keyword evidence="2 7" id="KW-0812">Transmembrane</keyword>
<evidence type="ECO:0000256" key="3">
    <source>
        <dbReference type="ARBA" id="ARBA00022729"/>
    </source>
</evidence>
<evidence type="ECO:0000313" key="9">
    <source>
        <dbReference type="EMBL" id="RGS19498.1"/>
    </source>
</evidence>
<dbReference type="InterPro" id="IPR007829">
    <property type="entry name" value="TM2"/>
</dbReference>
<sequence length="111" mass="12847">MEKEKINQFIMINGKFFPEMMFEDVKQKLESLDESKESMLMATEWKNPTVAFLFAFFLGGLGVDRFWLGETGLGVVKLITCAGAGIWGLIDLFTVMNRAKMYNYNKLMMYF</sequence>
<dbReference type="PANTHER" id="PTHR21016:SF7">
    <property type="entry name" value="TM2 DOMAIN-CONTAINING PROTEIN 3"/>
    <property type="match status" value="1"/>
</dbReference>
<comment type="subcellular location">
    <subcellularLocation>
        <location evidence="1">Membrane</location>
        <topology evidence="1">Multi-pass membrane protein</topology>
    </subcellularLocation>
</comment>
<dbReference type="AlphaFoldDB" id="A0A3E5E7L6"/>
<dbReference type="EMBL" id="QRVA01000002">
    <property type="protein sequence ID" value="RGS19498.1"/>
    <property type="molecule type" value="Genomic_DNA"/>
</dbReference>
<organism evidence="9 10">
    <name type="scientific">Segatella copri</name>
    <dbReference type="NCBI Taxonomy" id="165179"/>
    <lineage>
        <taxon>Bacteria</taxon>
        <taxon>Pseudomonadati</taxon>
        <taxon>Bacteroidota</taxon>
        <taxon>Bacteroidia</taxon>
        <taxon>Bacteroidales</taxon>
        <taxon>Prevotellaceae</taxon>
        <taxon>Segatella</taxon>
    </lineage>
</organism>
<dbReference type="Pfam" id="PF05154">
    <property type="entry name" value="TM2"/>
    <property type="match status" value="1"/>
</dbReference>
<keyword evidence="3" id="KW-0732">Signal</keyword>
<evidence type="ECO:0000313" key="10">
    <source>
        <dbReference type="Proteomes" id="UP000283872"/>
    </source>
</evidence>
<evidence type="ECO:0000256" key="7">
    <source>
        <dbReference type="SAM" id="Phobius"/>
    </source>
</evidence>
<protein>
    <submittedName>
        <fullName evidence="9">TM2 domain-containing protein</fullName>
    </submittedName>
</protein>
<dbReference type="GO" id="GO:0016020">
    <property type="term" value="C:membrane"/>
    <property type="evidence" value="ECO:0007669"/>
    <property type="project" value="UniProtKB-SubCell"/>
</dbReference>
<evidence type="ECO:0000256" key="4">
    <source>
        <dbReference type="ARBA" id="ARBA00022989"/>
    </source>
</evidence>
<feature type="transmembrane region" description="Helical" evidence="7">
    <location>
        <begin position="49"/>
        <end position="68"/>
    </location>
</feature>
<accession>A0A3E5E7L6</accession>
<reference evidence="9 10" key="1">
    <citation type="submission" date="2018-08" db="EMBL/GenBank/DDBJ databases">
        <title>A genome reference for cultivated species of the human gut microbiota.</title>
        <authorList>
            <person name="Zou Y."/>
            <person name="Xue W."/>
            <person name="Luo G."/>
        </authorList>
    </citation>
    <scope>NUCLEOTIDE SEQUENCE [LARGE SCALE GENOMIC DNA]</scope>
    <source>
        <strain evidence="9 10">AF24-12</strain>
    </source>
</reference>
<comment type="caution">
    <text evidence="9">The sequence shown here is derived from an EMBL/GenBank/DDBJ whole genome shotgun (WGS) entry which is preliminary data.</text>
</comment>
<evidence type="ECO:0000256" key="5">
    <source>
        <dbReference type="ARBA" id="ARBA00023136"/>
    </source>
</evidence>
<evidence type="ECO:0000256" key="1">
    <source>
        <dbReference type="ARBA" id="ARBA00004141"/>
    </source>
</evidence>
<feature type="domain" description="TM2" evidence="8">
    <location>
        <begin position="46"/>
        <end position="93"/>
    </location>
</feature>
<evidence type="ECO:0000256" key="6">
    <source>
        <dbReference type="ARBA" id="ARBA00023180"/>
    </source>
</evidence>